<proteinExistence type="predicted"/>
<name>A0A8J5SYJ5_ZIZPA</name>
<evidence type="ECO:0000313" key="3">
    <source>
        <dbReference type="Proteomes" id="UP000729402"/>
    </source>
</evidence>
<dbReference type="AlphaFoldDB" id="A0A8J5SYJ5"/>
<protein>
    <submittedName>
        <fullName evidence="2">Uncharacterized protein</fullName>
    </submittedName>
</protein>
<accession>A0A8J5SYJ5</accession>
<feature type="region of interest" description="Disordered" evidence="1">
    <location>
        <begin position="81"/>
        <end position="102"/>
    </location>
</feature>
<dbReference type="EMBL" id="JAAALK010000085">
    <property type="protein sequence ID" value="KAG8083263.1"/>
    <property type="molecule type" value="Genomic_DNA"/>
</dbReference>
<keyword evidence="3" id="KW-1185">Reference proteome</keyword>
<dbReference type="Proteomes" id="UP000729402">
    <property type="component" value="Unassembled WGS sequence"/>
</dbReference>
<evidence type="ECO:0000313" key="2">
    <source>
        <dbReference type="EMBL" id="KAG8083263.1"/>
    </source>
</evidence>
<gene>
    <name evidence="2" type="ORF">GUJ93_ZPchr0015g6990</name>
</gene>
<reference evidence="2" key="2">
    <citation type="submission" date="2021-02" db="EMBL/GenBank/DDBJ databases">
        <authorList>
            <person name="Kimball J.A."/>
            <person name="Haas M.W."/>
            <person name="Macchietto M."/>
            <person name="Kono T."/>
            <person name="Duquette J."/>
            <person name="Shao M."/>
        </authorList>
    </citation>
    <scope>NUCLEOTIDE SEQUENCE</scope>
    <source>
        <tissue evidence="2">Fresh leaf tissue</tissue>
    </source>
</reference>
<feature type="region of interest" description="Disordered" evidence="1">
    <location>
        <begin position="40"/>
        <end position="65"/>
    </location>
</feature>
<reference evidence="2" key="1">
    <citation type="journal article" date="2021" name="bioRxiv">
        <title>Whole Genome Assembly and Annotation of Northern Wild Rice, Zizania palustris L., Supports a Whole Genome Duplication in the Zizania Genus.</title>
        <authorList>
            <person name="Haas M."/>
            <person name="Kono T."/>
            <person name="Macchietto M."/>
            <person name="Millas R."/>
            <person name="McGilp L."/>
            <person name="Shao M."/>
            <person name="Duquette J."/>
            <person name="Hirsch C.N."/>
            <person name="Kimball J."/>
        </authorList>
    </citation>
    <scope>NUCLEOTIDE SEQUENCE</scope>
    <source>
        <tissue evidence="2">Fresh leaf tissue</tissue>
    </source>
</reference>
<organism evidence="2 3">
    <name type="scientific">Zizania palustris</name>
    <name type="common">Northern wild rice</name>
    <dbReference type="NCBI Taxonomy" id="103762"/>
    <lineage>
        <taxon>Eukaryota</taxon>
        <taxon>Viridiplantae</taxon>
        <taxon>Streptophyta</taxon>
        <taxon>Embryophyta</taxon>
        <taxon>Tracheophyta</taxon>
        <taxon>Spermatophyta</taxon>
        <taxon>Magnoliopsida</taxon>
        <taxon>Liliopsida</taxon>
        <taxon>Poales</taxon>
        <taxon>Poaceae</taxon>
        <taxon>BOP clade</taxon>
        <taxon>Oryzoideae</taxon>
        <taxon>Oryzeae</taxon>
        <taxon>Zizaniinae</taxon>
        <taxon>Zizania</taxon>
    </lineage>
</organism>
<comment type="caution">
    <text evidence="2">The sequence shown here is derived from an EMBL/GenBank/DDBJ whole genome shotgun (WGS) entry which is preliminary data.</text>
</comment>
<evidence type="ECO:0000256" key="1">
    <source>
        <dbReference type="SAM" id="MobiDB-lite"/>
    </source>
</evidence>
<sequence>MAERVRVLDGDDDPVVSTVHRVDAEDGWATTDPTVAVARAKGAGVDGDGSPEEEQNRSSKGGRRRSTFALGGLCWRGLSAEVGGGLNRGSPASIRQGTEGFP</sequence>